<protein>
    <recommendedName>
        <fullName evidence="2">Core domain-containing protein</fullName>
    </recommendedName>
</protein>
<dbReference type="PROSITE" id="PS01152">
    <property type="entry name" value="HESB"/>
    <property type="match status" value="1"/>
</dbReference>
<dbReference type="GO" id="GO:0005829">
    <property type="term" value="C:cytosol"/>
    <property type="evidence" value="ECO:0007669"/>
    <property type="project" value="TreeGrafter"/>
</dbReference>
<evidence type="ECO:0000256" key="1">
    <source>
        <dbReference type="ARBA" id="ARBA00006718"/>
    </source>
</evidence>
<sequence>MNLSVTDSAVRRFKENLSSKPDAIGLRISIKSTGCNGYSYILDYAGEIASDDNVISVSDISIVVDPESMTLIKGTEIDFIDEGLNQVFKFKNPNATGECGCGESFSV</sequence>
<dbReference type="Pfam" id="PF01521">
    <property type="entry name" value="Fe-S_biosyn"/>
    <property type="match status" value="1"/>
</dbReference>
<evidence type="ECO:0000313" key="3">
    <source>
        <dbReference type="EMBL" id="SVA13282.1"/>
    </source>
</evidence>
<dbReference type="InterPro" id="IPR000361">
    <property type="entry name" value="ATAP_core_dom"/>
</dbReference>
<dbReference type="InterPro" id="IPR017870">
    <property type="entry name" value="FeS_cluster_insertion_CS"/>
</dbReference>
<dbReference type="PANTHER" id="PTHR10072:SF41">
    <property type="entry name" value="IRON-SULFUR CLUSTER ASSEMBLY 1 HOMOLOG, MITOCHONDRIAL"/>
    <property type="match status" value="1"/>
</dbReference>
<accession>A0A381TAV0</accession>
<dbReference type="SUPFAM" id="SSF89360">
    <property type="entry name" value="HesB-like domain"/>
    <property type="match status" value="1"/>
</dbReference>
<organism evidence="3">
    <name type="scientific">marine metagenome</name>
    <dbReference type="NCBI Taxonomy" id="408172"/>
    <lineage>
        <taxon>unclassified sequences</taxon>
        <taxon>metagenomes</taxon>
        <taxon>ecological metagenomes</taxon>
    </lineage>
</organism>
<dbReference type="AlphaFoldDB" id="A0A381TAV0"/>
<dbReference type="NCBIfam" id="TIGR00049">
    <property type="entry name" value="iron-sulfur cluster assembly accessory protein"/>
    <property type="match status" value="1"/>
</dbReference>
<dbReference type="InterPro" id="IPR035903">
    <property type="entry name" value="HesB-like_dom_sf"/>
</dbReference>
<reference evidence="3" key="1">
    <citation type="submission" date="2018-05" db="EMBL/GenBank/DDBJ databases">
        <authorList>
            <person name="Lanie J.A."/>
            <person name="Ng W.-L."/>
            <person name="Kazmierczak K.M."/>
            <person name="Andrzejewski T.M."/>
            <person name="Davidsen T.M."/>
            <person name="Wayne K.J."/>
            <person name="Tettelin H."/>
            <person name="Glass J.I."/>
            <person name="Rusch D."/>
            <person name="Podicherti R."/>
            <person name="Tsui H.-C.T."/>
            <person name="Winkler M.E."/>
        </authorList>
    </citation>
    <scope>NUCLEOTIDE SEQUENCE</scope>
</reference>
<dbReference type="GO" id="GO:0016226">
    <property type="term" value="P:iron-sulfur cluster assembly"/>
    <property type="evidence" value="ECO:0007669"/>
    <property type="project" value="InterPro"/>
</dbReference>
<dbReference type="InterPro" id="IPR016092">
    <property type="entry name" value="ATAP"/>
</dbReference>
<comment type="similarity">
    <text evidence="1">Belongs to the HesB/IscA family.</text>
</comment>
<dbReference type="InterPro" id="IPR050322">
    <property type="entry name" value="Fe-S_cluster_asmbl/transfer"/>
</dbReference>
<dbReference type="GO" id="GO:0051537">
    <property type="term" value="F:2 iron, 2 sulfur cluster binding"/>
    <property type="evidence" value="ECO:0007669"/>
    <property type="project" value="TreeGrafter"/>
</dbReference>
<proteinExistence type="inferred from homology"/>
<feature type="domain" description="Core" evidence="2">
    <location>
        <begin position="1"/>
        <end position="103"/>
    </location>
</feature>
<dbReference type="EMBL" id="UINC01004297">
    <property type="protein sequence ID" value="SVA13282.1"/>
    <property type="molecule type" value="Genomic_DNA"/>
</dbReference>
<evidence type="ECO:0000259" key="2">
    <source>
        <dbReference type="Pfam" id="PF01521"/>
    </source>
</evidence>
<dbReference type="PANTHER" id="PTHR10072">
    <property type="entry name" value="IRON-SULFUR CLUSTER ASSEMBLY PROTEIN"/>
    <property type="match status" value="1"/>
</dbReference>
<gene>
    <name evidence="3" type="ORF">METZ01_LOCUS66136</name>
</gene>
<dbReference type="Gene3D" id="2.60.300.12">
    <property type="entry name" value="HesB-like domain"/>
    <property type="match status" value="1"/>
</dbReference>
<name>A0A381TAV0_9ZZZZ</name>